<feature type="domain" description="BHLH" evidence="6">
    <location>
        <begin position="42"/>
        <end position="91"/>
    </location>
</feature>
<dbReference type="SUPFAM" id="SSF47459">
    <property type="entry name" value="HLH, helix-loop-helix DNA-binding domain"/>
    <property type="match status" value="1"/>
</dbReference>
<keyword evidence="2" id="KW-0805">Transcription regulation</keyword>
<dbReference type="PROSITE" id="PS50888">
    <property type="entry name" value="BHLH"/>
    <property type="match status" value="1"/>
</dbReference>
<dbReference type="PANTHER" id="PTHR46117:SF3">
    <property type="entry name" value="FI24210P1"/>
    <property type="match status" value="1"/>
</dbReference>
<reference evidence="7" key="1">
    <citation type="journal article" date="2014" name="Genome Biol. Evol.">
        <title>Gene Loss Rather Than Gene Gain Is Associated with a Host Jump from Monocots to Dicots in the Smut Fungus Melanopsichium pennsylvanicum.</title>
        <authorList>
            <person name="Sharma R."/>
            <person name="Mishra B."/>
            <person name="Runge F."/>
            <person name="Thines M."/>
        </authorList>
    </citation>
    <scope>NUCLEOTIDE SEQUENCE</scope>
    <source>
        <strain evidence="7">4</strain>
    </source>
</reference>
<dbReference type="InterPro" id="IPR011598">
    <property type="entry name" value="bHLH_dom"/>
</dbReference>
<evidence type="ECO:0000256" key="3">
    <source>
        <dbReference type="ARBA" id="ARBA00023163"/>
    </source>
</evidence>
<evidence type="ECO:0000259" key="6">
    <source>
        <dbReference type="PROSITE" id="PS50888"/>
    </source>
</evidence>
<evidence type="ECO:0000256" key="5">
    <source>
        <dbReference type="SAM" id="MobiDB-lite"/>
    </source>
</evidence>
<dbReference type="PANTHER" id="PTHR46117">
    <property type="entry name" value="FI24210P1"/>
    <property type="match status" value="1"/>
</dbReference>
<proteinExistence type="predicted"/>
<protein>
    <recommendedName>
        <fullName evidence="6">BHLH domain-containing protein</fullName>
    </recommendedName>
</protein>
<sequence length="421" mass="47810">MSPSKRKKSSASMSSASPPTQVNEGDQLLNKDGTRRKSRVLRRKTDHSIIERRRREKINEKLVALQNLVPACRKECQDLIERKFVLPLQESEDNLAQSNPATERNRKRRREEEKLNKAKTEMTVKIRTSMVLEKLCIISHTLDFVEKLQEDNNSLRTLCQCQAERRASISSDVELNEHYRSAHTHDGSREPCQQHSSDALCVFGEAKRHPQSSSPTDQEPQDEWPGPAKRRLHWGSDSVREASIRNDVCRHQCGSAAQGDQCPRSESLSPSKVEASCFSVGDKREHYCSILPNASDSEANACHSFCRTQHACCREETQGSEISSDASDDRISPPPCPVMWPPVRAHHQTRYVERQRLPPIMNLDLPKRESRIFASRRDTIASLYRKGNPRPFATDASFRLFLPLSLYTSHGPPPALPSTKE</sequence>
<dbReference type="InterPro" id="IPR051732">
    <property type="entry name" value="USF"/>
</dbReference>
<dbReference type="GO" id="GO:0005634">
    <property type="term" value="C:nucleus"/>
    <property type="evidence" value="ECO:0007669"/>
    <property type="project" value="UniProtKB-SubCell"/>
</dbReference>
<dbReference type="Gene3D" id="4.10.280.10">
    <property type="entry name" value="Helix-loop-helix DNA-binding domain"/>
    <property type="match status" value="1"/>
</dbReference>
<feature type="region of interest" description="Disordered" evidence="5">
    <location>
        <begin position="1"/>
        <end position="46"/>
    </location>
</feature>
<accession>A0A077R2X0</accession>
<organism evidence="7">
    <name type="scientific">Melanopsichium pennsylvanicum 4</name>
    <dbReference type="NCBI Taxonomy" id="1398559"/>
    <lineage>
        <taxon>Eukaryota</taxon>
        <taxon>Fungi</taxon>
        <taxon>Dikarya</taxon>
        <taxon>Basidiomycota</taxon>
        <taxon>Ustilaginomycotina</taxon>
        <taxon>Ustilaginomycetes</taxon>
        <taxon>Ustilaginales</taxon>
        <taxon>Ustilaginaceae</taxon>
        <taxon>Melanopsichium</taxon>
    </lineage>
</organism>
<keyword evidence="3" id="KW-0804">Transcription</keyword>
<keyword evidence="4" id="KW-0539">Nucleus</keyword>
<name>A0A077R2X0_9BASI</name>
<evidence type="ECO:0000256" key="4">
    <source>
        <dbReference type="ARBA" id="ARBA00023242"/>
    </source>
</evidence>
<feature type="region of interest" description="Disordered" evidence="5">
    <location>
        <begin position="206"/>
        <end position="232"/>
    </location>
</feature>
<dbReference type="InterPro" id="IPR036638">
    <property type="entry name" value="HLH_DNA-bd_sf"/>
</dbReference>
<dbReference type="AlphaFoldDB" id="A0A077R2X0"/>
<dbReference type="GO" id="GO:0046983">
    <property type="term" value="F:protein dimerization activity"/>
    <property type="evidence" value="ECO:0007669"/>
    <property type="project" value="InterPro"/>
</dbReference>
<feature type="compositionally biased region" description="Basic residues" evidence="5">
    <location>
        <begin position="34"/>
        <end position="45"/>
    </location>
</feature>
<dbReference type="GO" id="GO:0000981">
    <property type="term" value="F:DNA-binding transcription factor activity, RNA polymerase II-specific"/>
    <property type="evidence" value="ECO:0007669"/>
    <property type="project" value="TreeGrafter"/>
</dbReference>
<evidence type="ECO:0000313" key="7">
    <source>
        <dbReference type="EMBL" id="CDI53168.1"/>
    </source>
</evidence>
<comment type="subcellular location">
    <subcellularLocation>
        <location evidence="1">Nucleus</location>
    </subcellularLocation>
</comment>
<dbReference type="GO" id="GO:0000978">
    <property type="term" value="F:RNA polymerase II cis-regulatory region sequence-specific DNA binding"/>
    <property type="evidence" value="ECO:0007669"/>
    <property type="project" value="TreeGrafter"/>
</dbReference>
<dbReference type="SMART" id="SM00353">
    <property type="entry name" value="HLH"/>
    <property type="match status" value="1"/>
</dbReference>
<feature type="compositionally biased region" description="Low complexity" evidence="5">
    <location>
        <begin position="10"/>
        <end position="19"/>
    </location>
</feature>
<evidence type="ECO:0000256" key="2">
    <source>
        <dbReference type="ARBA" id="ARBA00023015"/>
    </source>
</evidence>
<feature type="region of interest" description="Disordered" evidence="5">
    <location>
        <begin position="94"/>
        <end position="116"/>
    </location>
</feature>
<dbReference type="EMBL" id="HG529571">
    <property type="protein sequence ID" value="CDI53168.1"/>
    <property type="molecule type" value="Genomic_DNA"/>
</dbReference>
<evidence type="ECO:0000256" key="1">
    <source>
        <dbReference type="ARBA" id="ARBA00004123"/>
    </source>
</evidence>